<evidence type="ECO:0000256" key="2">
    <source>
        <dbReference type="SAM" id="SignalP"/>
    </source>
</evidence>
<dbReference type="EMBL" id="HBGO01034443">
    <property type="protein sequence ID" value="CAD9359441.1"/>
    <property type="molecule type" value="Transcribed_RNA"/>
</dbReference>
<dbReference type="Pfam" id="PF09996">
    <property type="entry name" value="DUF2237"/>
    <property type="match status" value="1"/>
</dbReference>
<evidence type="ECO:0008006" key="4">
    <source>
        <dbReference type="Google" id="ProtNLM"/>
    </source>
</evidence>
<protein>
    <recommendedName>
        <fullName evidence="4">Folate receptor-like domain-containing protein</fullName>
    </recommendedName>
</protein>
<accession>A0A7S2EVP0</accession>
<dbReference type="AlphaFoldDB" id="A0A7S2EVP0"/>
<dbReference type="InterPro" id="IPR018714">
    <property type="entry name" value="DUF2237"/>
</dbReference>
<sequence length="231" mass="25415">MFWLRPHPKMYNSVALLVLSLPCRIFRSNAYSNIYGGTLKSCSSAGMALTGYTRNGFCVDKSDDSGSHHICIDLSSATGGNFCDVTGQNDWCSSEMTCQPEENEDAAENDELCPVQNWCVCQWAFASYIEKAGGCSMIQDVVCDAINVEAVYAYQRSHQSKYVNALKCIEEKCGGLSVKYWLHSKPKSMLSVVGLLLGGVLLGIAWYMQRGPPSEKEEKLVPEHPVTAELA</sequence>
<organism evidence="3">
    <name type="scientific">Trieres chinensis</name>
    <name type="common">Marine centric diatom</name>
    <name type="synonym">Odontella sinensis</name>
    <dbReference type="NCBI Taxonomy" id="1514140"/>
    <lineage>
        <taxon>Eukaryota</taxon>
        <taxon>Sar</taxon>
        <taxon>Stramenopiles</taxon>
        <taxon>Ochrophyta</taxon>
        <taxon>Bacillariophyta</taxon>
        <taxon>Mediophyceae</taxon>
        <taxon>Biddulphiophycidae</taxon>
        <taxon>Eupodiscales</taxon>
        <taxon>Parodontellaceae</taxon>
        <taxon>Trieres</taxon>
    </lineage>
</organism>
<dbReference type="Gene3D" id="3.30.56.110">
    <property type="entry name" value="Protein of unknown function DUF2237"/>
    <property type="match status" value="1"/>
</dbReference>
<gene>
    <name evidence="3" type="ORF">OSIN01602_LOCUS19911</name>
</gene>
<feature type="transmembrane region" description="Helical" evidence="1">
    <location>
        <begin position="189"/>
        <end position="208"/>
    </location>
</feature>
<feature type="signal peptide" evidence="2">
    <location>
        <begin position="1"/>
        <end position="30"/>
    </location>
</feature>
<evidence type="ECO:0000256" key="1">
    <source>
        <dbReference type="SAM" id="Phobius"/>
    </source>
</evidence>
<evidence type="ECO:0000313" key="3">
    <source>
        <dbReference type="EMBL" id="CAD9359441.1"/>
    </source>
</evidence>
<feature type="chain" id="PRO_5030801623" description="Folate receptor-like domain-containing protein" evidence="2">
    <location>
        <begin position="31"/>
        <end position="231"/>
    </location>
</feature>
<keyword evidence="1" id="KW-0472">Membrane</keyword>
<keyword evidence="1" id="KW-0812">Transmembrane</keyword>
<proteinExistence type="predicted"/>
<keyword evidence="2" id="KW-0732">Signal</keyword>
<keyword evidence="1" id="KW-1133">Transmembrane helix</keyword>
<name>A0A7S2EVP0_TRICV</name>
<reference evidence="3" key="1">
    <citation type="submission" date="2021-01" db="EMBL/GenBank/DDBJ databases">
        <authorList>
            <person name="Corre E."/>
            <person name="Pelletier E."/>
            <person name="Niang G."/>
            <person name="Scheremetjew M."/>
            <person name="Finn R."/>
            <person name="Kale V."/>
            <person name="Holt S."/>
            <person name="Cochrane G."/>
            <person name="Meng A."/>
            <person name="Brown T."/>
            <person name="Cohen L."/>
        </authorList>
    </citation>
    <scope>NUCLEOTIDE SEQUENCE</scope>
    <source>
        <strain evidence="3">Grunow 1884</strain>
    </source>
</reference>